<proteinExistence type="predicted"/>
<organism evidence="1 2">
    <name type="scientific">Bacillus thuringiensis</name>
    <dbReference type="NCBI Taxonomy" id="1428"/>
    <lineage>
        <taxon>Bacteria</taxon>
        <taxon>Bacillati</taxon>
        <taxon>Bacillota</taxon>
        <taxon>Bacilli</taxon>
        <taxon>Bacillales</taxon>
        <taxon>Bacillaceae</taxon>
        <taxon>Bacillus</taxon>
        <taxon>Bacillus cereus group</taxon>
    </lineage>
</organism>
<dbReference type="AlphaFoldDB" id="A0A1C4EMN2"/>
<dbReference type="EMBL" id="FMBI01000033">
    <property type="protein sequence ID" value="SCC44837.1"/>
    <property type="molecule type" value="Genomic_DNA"/>
</dbReference>
<sequence length="156" mass="18165">MRPLIVANVHELRGKYFLVAYLYRDNALLAKIIAPLEEKPLAEKLREIVYLNCEDFPSFDVWTSTEDIYLACLGTPDIMGHYKTQEDTSETLRCFEDERTRTALIDVYELKDPNEITQIKSIPKRRTVLIEWLRKGIKLLEGNTKGEIKDGMETIR</sequence>
<accession>A0A1C4EMN2</accession>
<evidence type="ECO:0000313" key="2">
    <source>
        <dbReference type="Proteomes" id="UP000195991"/>
    </source>
</evidence>
<evidence type="ECO:0000313" key="1">
    <source>
        <dbReference type="EMBL" id="SCC44837.1"/>
    </source>
</evidence>
<dbReference type="RefSeq" id="WP_070170266.1">
    <property type="nucleotide sequence ID" value="NZ_FMBI01000033.1"/>
</dbReference>
<reference evidence="1 2" key="1">
    <citation type="submission" date="2016-08" db="EMBL/GenBank/DDBJ databases">
        <authorList>
            <person name="Seilhamer J.J."/>
        </authorList>
    </citation>
    <scope>NUCLEOTIDE SEQUENCE [LARGE SCALE GENOMIC DNA]</scope>
    <source>
        <strain evidence="1 2">IEBC_T61001</strain>
    </source>
</reference>
<name>A0A1C4EMN2_BACTU</name>
<protein>
    <submittedName>
        <fullName evidence="1">Uncharacterized protein</fullName>
    </submittedName>
</protein>
<dbReference type="Proteomes" id="UP000195991">
    <property type="component" value="Unassembled WGS sequence"/>
</dbReference>
<gene>
    <name evidence="1" type="ORF">BTT61001_03348</name>
</gene>